<evidence type="ECO:0000256" key="1">
    <source>
        <dbReference type="ARBA" id="ARBA00005189"/>
    </source>
</evidence>
<keyword evidence="2" id="KW-0444">Lipid biosynthesis</keyword>
<dbReference type="RefSeq" id="WP_219868531.1">
    <property type="nucleotide sequence ID" value="NZ_JASSQD010000003.1"/>
</dbReference>
<evidence type="ECO:0000256" key="4">
    <source>
        <dbReference type="ARBA" id="ARBA00023098"/>
    </source>
</evidence>
<evidence type="ECO:0000256" key="2">
    <source>
        <dbReference type="ARBA" id="ARBA00022516"/>
    </source>
</evidence>
<dbReference type="Proteomes" id="UP001223547">
    <property type="component" value="Unassembled WGS sequence"/>
</dbReference>
<dbReference type="SUPFAM" id="SSF69593">
    <property type="entry name" value="Glycerol-3-phosphate (1)-acyltransferase"/>
    <property type="match status" value="1"/>
</dbReference>
<comment type="caution">
    <text evidence="7">The sequence shown here is derived from an EMBL/GenBank/DDBJ whole genome shotgun (WGS) entry which is preliminary data.</text>
</comment>
<evidence type="ECO:0000313" key="7">
    <source>
        <dbReference type="EMBL" id="MDK9559339.1"/>
    </source>
</evidence>
<name>A0ABT7HH62_9GAMM</name>
<dbReference type="GO" id="GO:0016746">
    <property type="term" value="F:acyltransferase activity"/>
    <property type="evidence" value="ECO:0007669"/>
    <property type="project" value="UniProtKB-KW"/>
</dbReference>
<sequence length="272" mass="29638">MEWLRLTFRLTNFSLFLAATGLLATSLLIAEILARRPIDRTRWARRCFRGACWCLGLDIHVHGTPPVRNALVASNHISWSDIPILGSLTPVLFLSKAEVGQWPVIGWLAREAGTLFIKRGGGKARRIRRAIAEKLAAGESILIFPEATTSCGLTVLPFHGLLLGAAADSGVPIQPVTISYRRNGRPDHLAPFVGEDTFHGHIVTMLRHRPAQVDVLFHRPIEVGPETGTAGLAEQLRNIVRAGLAGIQQGELDVQTEQGIRTAGDPGLSRPQ</sequence>
<feature type="domain" description="Phospholipid/glycerol acyltransferase" evidence="6">
    <location>
        <begin position="70"/>
        <end position="181"/>
    </location>
</feature>
<keyword evidence="5 7" id="KW-0012">Acyltransferase</keyword>
<evidence type="ECO:0000256" key="5">
    <source>
        <dbReference type="ARBA" id="ARBA00023315"/>
    </source>
</evidence>
<keyword evidence="3" id="KW-0808">Transferase</keyword>
<organism evidence="7 8">
    <name type="scientific">Marinobacter albus</name>
    <dbReference type="NCBI Taxonomy" id="3030833"/>
    <lineage>
        <taxon>Bacteria</taxon>
        <taxon>Pseudomonadati</taxon>
        <taxon>Pseudomonadota</taxon>
        <taxon>Gammaproteobacteria</taxon>
        <taxon>Pseudomonadales</taxon>
        <taxon>Marinobacteraceae</taxon>
        <taxon>Marinobacter</taxon>
    </lineage>
</organism>
<evidence type="ECO:0000313" key="8">
    <source>
        <dbReference type="Proteomes" id="UP001223547"/>
    </source>
</evidence>
<reference evidence="7 8" key="1">
    <citation type="submission" date="2023-05" db="EMBL/GenBank/DDBJ databases">
        <title>Marinobacter albus sp. nov., a marine bacterium isolated from sand in a coastal intertidal zone of huludao.</title>
        <authorList>
            <person name="Deng T."/>
        </authorList>
    </citation>
    <scope>NUCLEOTIDE SEQUENCE [LARGE SCALE GENOMIC DNA]</scope>
    <source>
        <strain evidence="7 8">M216</strain>
    </source>
</reference>
<dbReference type="PANTHER" id="PTHR10434">
    <property type="entry name" value="1-ACYL-SN-GLYCEROL-3-PHOSPHATE ACYLTRANSFERASE"/>
    <property type="match status" value="1"/>
</dbReference>
<dbReference type="EMBL" id="JASSQD010000003">
    <property type="protein sequence ID" value="MDK9559339.1"/>
    <property type="molecule type" value="Genomic_DNA"/>
</dbReference>
<dbReference type="InterPro" id="IPR002123">
    <property type="entry name" value="Plipid/glycerol_acylTrfase"/>
</dbReference>
<keyword evidence="8" id="KW-1185">Reference proteome</keyword>
<evidence type="ECO:0000259" key="6">
    <source>
        <dbReference type="SMART" id="SM00563"/>
    </source>
</evidence>
<dbReference type="Pfam" id="PF01553">
    <property type="entry name" value="Acyltransferase"/>
    <property type="match status" value="1"/>
</dbReference>
<dbReference type="CDD" id="cd07989">
    <property type="entry name" value="LPLAT_AGPAT-like"/>
    <property type="match status" value="1"/>
</dbReference>
<accession>A0ABT7HH62</accession>
<evidence type="ECO:0000256" key="3">
    <source>
        <dbReference type="ARBA" id="ARBA00022679"/>
    </source>
</evidence>
<dbReference type="PANTHER" id="PTHR10434:SF64">
    <property type="entry name" value="1-ACYL-SN-GLYCEROL-3-PHOSPHATE ACYLTRANSFERASE-RELATED"/>
    <property type="match status" value="1"/>
</dbReference>
<protein>
    <submittedName>
        <fullName evidence="7">Lysophospholipid acyltransferase family protein</fullName>
    </submittedName>
</protein>
<dbReference type="SMART" id="SM00563">
    <property type="entry name" value="PlsC"/>
    <property type="match status" value="1"/>
</dbReference>
<keyword evidence="4" id="KW-0443">Lipid metabolism</keyword>
<gene>
    <name evidence="7" type="ORF">QQF73_17010</name>
</gene>
<comment type="pathway">
    <text evidence="1">Lipid metabolism.</text>
</comment>
<proteinExistence type="predicted"/>